<dbReference type="InterPro" id="IPR004113">
    <property type="entry name" value="FAD-bd_oxidored_4_C"/>
</dbReference>
<dbReference type="SUPFAM" id="SSF55103">
    <property type="entry name" value="FAD-linked oxidases, C-terminal domain"/>
    <property type="match status" value="1"/>
</dbReference>
<dbReference type="OrthoDB" id="9809290at2"/>
<dbReference type="InterPro" id="IPR016167">
    <property type="entry name" value="FAD-bd_PCMH_sub1"/>
</dbReference>
<dbReference type="InterPro" id="IPR051264">
    <property type="entry name" value="FAD-oxidored/transferase_4"/>
</dbReference>
<comment type="similarity">
    <text evidence="1">Belongs to the FAD-binding oxidoreductase/transferase type 4 family.</text>
</comment>
<dbReference type="PANTHER" id="PTHR43716">
    <property type="entry name" value="D-2-HYDROXYGLUTARATE DEHYDROGENASE, MITOCHONDRIAL"/>
    <property type="match status" value="1"/>
</dbReference>
<feature type="domain" description="FAD-binding PCMH-type" evidence="4">
    <location>
        <begin position="41"/>
        <end position="222"/>
    </location>
</feature>
<dbReference type="AlphaFoldDB" id="A0A4Q2RBR9"/>
<dbReference type="InterPro" id="IPR016169">
    <property type="entry name" value="FAD-bd_PCMH_sub2"/>
</dbReference>
<comment type="caution">
    <text evidence="5">The sequence shown here is derived from an EMBL/GenBank/DDBJ whole genome shotgun (WGS) entry which is preliminary data.</text>
</comment>
<dbReference type="Gene3D" id="1.10.45.10">
    <property type="entry name" value="Vanillyl-alcohol Oxidase, Chain A, domain 4"/>
    <property type="match status" value="1"/>
</dbReference>
<proteinExistence type="inferred from homology"/>
<name>A0A4Q2RBR9_9HYPH</name>
<dbReference type="InterPro" id="IPR016171">
    <property type="entry name" value="Vanillyl_alc_oxidase_C-sub2"/>
</dbReference>
<evidence type="ECO:0000256" key="1">
    <source>
        <dbReference type="ARBA" id="ARBA00008000"/>
    </source>
</evidence>
<protein>
    <submittedName>
        <fullName evidence="5">FAD-binding oxidoreductase</fullName>
    </submittedName>
</protein>
<dbReference type="Gene3D" id="3.30.70.2190">
    <property type="match status" value="1"/>
</dbReference>
<dbReference type="InterPro" id="IPR016166">
    <property type="entry name" value="FAD-bd_PCMH"/>
</dbReference>
<dbReference type="SUPFAM" id="SSF56176">
    <property type="entry name" value="FAD-binding/transporter-associated domain-like"/>
    <property type="match status" value="1"/>
</dbReference>
<dbReference type="Gene3D" id="3.30.465.10">
    <property type="match status" value="1"/>
</dbReference>
<dbReference type="PANTHER" id="PTHR43716:SF2">
    <property type="entry name" value="BLL6224 PROTEIN"/>
    <property type="match status" value="1"/>
</dbReference>
<evidence type="ECO:0000256" key="3">
    <source>
        <dbReference type="ARBA" id="ARBA00022827"/>
    </source>
</evidence>
<accession>A0A4Q2RBR9</accession>
<dbReference type="InterPro" id="IPR016164">
    <property type="entry name" value="FAD-linked_Oxase-like_C"/>
</dbReference>
<evidence type="ECO:0000313" key="6">
    <source>
        <dbReference type="Proteomes" id="UP000289411"/>
    </source>
</evidence>
<dbReference type="Pfam" id="PF01565">
    <property type="entry name" value="FAD_binding_4"/>
    <property type="match status" value="1"/>
</dbReference>
<keyword evidence="3" id="KW-0274">FAD</keyword>
<organism evidence="5 6">
    <name type="scientific">Lichenibacterium ramalinae</name>
    <dbReference type="NCBI Taxonomy" id="2316527"/>
    <lineage>
        <taxon>Bacteria</taxon>
        <taxon>Pseudomonadati</taxon>
        <taxon>Pseudomonadota</taxon>
        <taxon>Alphaproteobacteria</taxon>
        <taxon>Hyphomicrobiales</taxon>
        <taxon>Lichenihabitantaceae</taxon>
        <taxon>Lichenibacterium</taxon>
    </lineage>
</organism>
<dbReference type="Gene3D" id="3.30.70.2740">
    <property type="match status" value="1"/>
</dbReference>
<dbReference type="Pfam" id="PF02913">
    <property type="entry name" value="FAD-oxidase_C"/>
    <property type="match status" value="1"/>
</dbReference>
<evidence type="ECO:0000259" key="4">
    <source>
        <dbReference type="PROSITE" id="PS51387"/>
    </source>
</evidence>
<dbReference type="InterPro" id="IPR006094">
    <property type="entry name" value="Oxid_FAD_bind_N"/>
</dbReference>
<keyword evidence="2" id="KW-0285">Flavoprotein</keyword>
<evidence type="ECO:0000256" key="2">
    <source>
        <dbReference type="ARBA" id="ARBA00022630"/>
    </source>
</evidence>
<dbReference type="EMBL" id="QYBC01000010">
    <property type="protein sequence ID" value="RYB04366.1"/>
    <property type="molecule type" value="Genomic_DNA"/>
</dbReference>
<reference evidence="5 6" key="2">
    <citation type="submission" date="2019-02" db="EMBL/GenBank/DDBJ databases">
        <title>'Lichenibacterium ramalinii' gen. nov. sp. nov., 'Lichenibacterium minor' gen. nov. sp. nov.</title>
        <authorList>
            <person name="Pankratov T."/>
        </authorList>
    </citation>
    <scope>NUCLEOTIDE SEQUENCE [LARGE SCALE GENOMIC DNA]</scope>
    <source>
        <strain evidence="5 6">RmlP001</strain>
    </source>
</reference>
<dbReference type="Proteomes" id="UP000289411">
    <property type="component" value="Unassembled WGS sequence"/>
</dbReference>
<gene>
    <name evidence="5" type="ORF">D3272_12995</name>
</gene>
<sequence length="473" mass="50652">MDRIDAAHPSEAALRHGFAPDLFLSDPDLIAPLTRDRTGGYTGQPVAVARPRSAAELADVVRRCRALGLGLVPQGGLTGLVGAGVSGDVDREVVVLLDRMSAVRTVDPVGFAMVVEAGCVLETAKKAADAEDMLLPITFGSQGSCRVGGVVATNAGGFNVLRYGMTRDLVLGLEVVLPDGRVWDGLRTLRKDNRGYDLKQLFVGAEGTLGIVTAVAFKLFPKPTRVETALVGLRSVEDVMTLYGRARRACSDLLSAFELMTRDGLALALEHGPDLLDPLGEACPYYVLMELSGGGAVDLSALLEVLFEEAGDLIVDGTIAQSQAQAERLWLLREAMVAAQSRSGPYYRTDVSVPLAEIPAFLHAAFARLAAELPDGRPIAYGHVGDGNIHLNVVPPASWSIEPRRDLFRAAEEVIFTTLDRFGGSISAEHGIGRSKKRAFMERVDPVTLDLLRALKSVIDPQGTMSRGRIFDL</sequence>
<reference evidence="5 6" key="1">
    <citation type="submission" date="2018-09" db="EMBL/GenBank/DDBJ databases">
        <authorList>
            <person name="Grouzdev D.S."/>
            <person name="Krutkina M.S."/>
        </authorList>
    </citation>
    <scope>NUCLEOTIDE SEQUENCE [LARGE SCALE GENOMIC DNA]</scope>
    <source>
        <strain evidence="5 6">RmlP001</strain>
    </source>
</reference>
<dbReference type="PROSITE" id="PS51387">
    <property type="entry name" value="FAD_PCMH"/>
    <property type="match status" value="1"/>
</dbReference>
<dbReference type="RefSeq" id="WP_129219640.1">
    <property type="nucleotide sequence ID" value="NZ_QYBC01000010.1"/>
</dbReference>
<keyword evidence="6" id="KW-1185">Reference proteome</keyword>
<dbReference type="GO" id="GO:0022904">
    <property type="term" value="P:respiratory electron transport chain"/>
    <property type="evidence" value="ECO:0007669"/>
    <property type="project" value="TreeGrafter"/>
</dbReference>
<dbReference type="GO" id="GO:0003824">
    <property type="term" value="F:catalytic activity"/>
    <property type="evidence" value="ECO:0007669"/>
    <property type="project" value="InterPro"/>
</dbReference>
<dbReference type="InterPro" id="IPR036318">
    <property type="entry name" value="FAD-bd_PCMH-like_sf"/>
</dbReference>
<evidence type="ECO:0000313" key="5">
    <source>
        <dbReference type="EMBL" id="RYB04366.1"/>
    </source>
</evidence>
<dbReference type="GO" id="GO:0071949">
    <property type="term" value="F:FAD binding"/>
    <property type="evidence" value="ECO:0007669"/>
    <property type="project" value="InterPro"/>
</dbReference>
<dbReference type="Gene3D" id="3.30.43.10">
    <property type="entry name" value="Uridine Diphospho-n-acetylenolpyruvylglucosamine Reductase, domain 2"/>
    <property type="match status" value="1"/>
</dbReference>